<proteinExistence type="predicted"/>
<reference evidence="1 2" key="1">
    <citation type="submission" date="2019-02" db="EMBL/GenBank/DDBJ databases">
        <title>Draft genome sequences of novel Actinobacteria.</title>
        <authorList>
            <person name="Sahin N."/>
            <person name="Ay H."/>
            <person name="Saygin H."/>
        </authorList>
    </citation>
    <scope>NUCLEOTIDE SEQUENCE [LARGE SCALE GENOMIC DNA]</scope>
    <source>
        <strain evidence="1 2">KC201</strain>
    </source>
</reference>
<dbReference type="EMBL" id="SMJZ01000113">
    <property type="protein sequence ID" value="TDC03366.1"/>
    <property type="molecule type" value="Genomic_DNA"/>
</dbReference>
<accession>A0A4V2XJP2</accession>
<name>A0A4V2XJP2_9ACTN</name>
<dbReference type="RefSeq" id="WP_132336048.1">
    <property type="nucleotide sequence ID" value="NZ_SMJZ01000113.1"/>
</dbReference>
<sequence length="111" mass="12502">MEGELKAAWHQLRRYAEDVILTHENAQHEVTSLQEKIDARGEVFGINNAVGQTLGMCYAAVREKESSCYSESLEAYQRYPNGMRSMASSGQLAEQLSGEFIKMLEAEARKK</sequence>
<keyword evidence="2" id="KW-1185">Reference proteome</keyword>
<evidence type="ECO:0000313" key="2">
    <source>
        <dbReference type="Proteomes" id="UP000295157"/>
    </source>
</evidence>
<comment type="caution">
    <text evidence="1">The sequence shown here is derived from an EMBL/GenBank/DDBJ whole genome shotgun (WGS) entry which is preliminary data.</text>
</comment>
<protein>
    <submittedName>
        <fullName evidence="1">Uncharacterized protein</fullName>
    </submittedName>
</protein>
<organism evidence="1 2">
    <name type="scientific">Nonomuraea longispora</name>
    <dbReference type="NCBI Taxonomy" id="1848320"/>
    <lineage>
        <taxon>Bacteria</taxon>
        <taxon>Bacillati</taxon>
        <taxon>Actinomycetota</taxon>
        <taxon>Actinomycetes</taxon>
        <taxon>Streptosporangiales</taxon>
        <taxon>Streptosporangiaceae</taxon>
        <taxon>Nonomuraea</taxon>
    </lineage>
</organism>
<dbReference type="AlphaFoldDB" id="A0A4V2XJP2"/>
<dbReference type="Proteomes" id="UP000295157">
    <property type="component" value="Unassembled WGS sequence"/>
</dbReference>
<evidence type="ECO:0000313" key="1">
    <source>
        <dbReference type="EMBL" id="TDC03366.1"/>
    </source>
</evidence>
<gene>
    <name evidence="1" type="ORF">E1267_26425</name>
</gene>